<sequence>MELGITGRRAAVAAASSGLGYASAAALVAEGARVTICSSDAGRAEAAAKQLGGGTGWVVADLTDPDGAARFVEDAAAAMGGVDILVVNGPGPAPGTVEETPASAYQAALDRSLLAVVRMCLAATPDMRARGWGRIVAITSLGVRQPYPNLALSNTARAGATGFLRTLAREIAADGVTVNSVQPGLHGTERVTGVYGHGAALERQLETIPAGRLGGPADFGSIVAFLCSEQANYLTGASIPVDGGAYQALL</sequence>
<dbReference type="PANTHER" id="PTHR42879:SF6">
    <property type="entry name" value="NADPH-DEPENDENT REDUCTASE BACG"/>
    <property type="match status" value="1"/>
</dbReference>
<proteinExistence type="inferred from homology"/>
<dbReference type="SUPFAM" id="SSF51735">
    <property type="entry name" value="NAD(P)-binding Rossmann-fold domains"/>
    <property type="match status" value="1"/>
</dbReference>
<dbReference type="Proteomes" id="UP000586918">
    <property type="component" value="Unassembled WGS sequence"/>
</dbReference>
<dbReference type="PANTHER" id="PTHR42879">
    <property type="entry name" value="3-OXOACYL-(ACYL-CARRIER-PROTEIN) REDUCTASE"/>
    <property type="match status" value="1"/>
</dbReference>
<gene>
    <name evidence="2" type="ORF">HF519_20435</name>
</gene>
<evidence type="ECO:0000313" key="3">
    <source>
        <dbReference type="Proteomes" id="UP000586918"/>
    </source>
</evidence>
<dbReference type="PRINTS" id="PR00081">
    <property type="entry name" value="GDHRDH"/>
</dbReference>
<dbReference type="InterPro" id="IPR036291">
    <property type="entry name" value="NAD(P)-bd_dom_sf"/>
</dbReference>
<comment type="caution">
    <text evidence="2">The sequence shown here is derived from an EMBL/GenBank/DDBJ whole genome shotgun (WGS) entry which is preliminary data.</text>
</comment>
<dbReference type="InterPro" id="IPR050259">
    <property type="entry name" value="SDR"/>
</dbReference>
<reference evidence="2 3" key="1">
    <citation type="submission" date="2020-04" db="EMBL/GenBank/DDBJ databases">
        <authorList>
            <person name="Klaysubun C."/>
            <person name="Duangmal K."/>
            <person name="Lipun K."/>
        </authorList>
    </citation>
    <scope>NUCLEOTIDE SEQUENCE [LARGE SCALE GENOMIC DNA]</scope>
    <source>
        <strain evidence="2 3">DSM 45300</strain>
    </source>
</reference>
<dbReference type="EMBL" id="JAAXKZ010000086">
    <property type="protein sequence ID" value="NMH93898.1"/>
    <property type="molecule type" value="Genomic_DNA"/>
</dbReference>
<evidence type="ECO:0000313" key="2">
    <source>
        <dbReference type="EMBL" id="NMH93898.1"/>
    </source>
</evidence>
<accession>A0A848DMF8</accession>
<evidence type="ECO:0000256" key="1">
    <source>
        <dbReference type="ARBA" id="ARBA00006484"/>
    </source>
</evidence>
<comment type="similarity">
    <text evidence="1">Belongs to the short-chain dehydrogenases/reductases (SDR) family.</text>
</comment>
<name>A0A848DMF8_9PSEU</name>
<organism evidence="2 3">
    <name type="scientific">Pseudonocardia bannensis</name>
    <dbReference type="NCBI Taxonomy" id="630973"/>
    <lineage>
        <taxon>Bacteria</taxon>
        <taxon>Bacillati</taxon>
        <taxon>Actinomycetota</taxon>
        <taxon>Actinomycetes</taxon>
        <taxon>Pseudonocardiales</taxon>
        <taxon>Pseudonocardiaceae</taxon>
        <taxon>Pseudonocardia</taxon>
    </lineage>
</organism>
<protein>
    <submittedName>
        <fullName evidence="2">SDR family oxidoreductase</fullName>
    </submittedName>
</protein>
<dbReference type="RefSeq" id="WP_169414591.1">
    <property type="nucleotide sequence ID" value="NZ_JAAXKZ010000086.1"/>
</dbReference>
<dbReference type="InterPro" id="IPR002347">
    <property type="entry name" value="SDR_fam"/>
</dbReference>
<keyword evidence="3" id="KW-1185">Reference proteome</keyword>
<dbReference type="Gene3D" id="3.40.50.720">
    <property type="entry name" value="NAD(P)-binding Rossmann-like Domain"/>
    <property type="match status" value="1"/>
</dbReference>
<dbReference type="AlphaFoldDB" id="A0A848DMF8"/>
<dbReference type="Pfam" id="PF13561">
    <property type="entry name" value="adh_short_C2"/>
    <property type="match status" value="1"/>
</dbReference>